<dbReference type="GO" id="GO:0019843">
    <property type="term" value="F:rRNA binding"/>
    <property type="evidence" value="ECO:0007669"/>
    <property type="project" value="InterPro"/>
</dbReference>
<dbReference type="GO" id="GO:0006412">
    <property type="term" value="P:translation"/>
    <property type="evidence" value="ECO:0007669"/>
    <property type="project" value="InterPro"/>
</dbReference>
<protein>
    <recommendedName>
        <fullName evidence="2">Small ribosomal subunit protein bS6</fullName>
    </recommendedName>
    <alternativeName>
        <fullName evidence="3">30S ribosomal protein S6</fullName>
    </alternativeName>
</protein>
<sequence>MQVYELCYLILPSVAEDALSSVADKIKEAISKVEGKDFDSETPFKHPLSYQMSKTVGASKYVVNDAYIGWIKFEIEPAKIADVEAAMKKISEVLRFLIVKAPRKTEFTFAKAKALIRAKEEKEKEPASVDDSGVVTEVVVE</sequence>
<dbReference type="AlphaFoldDB" id="A0A1G2T2I6"/>
<dbReference type="GO" id="GO:0005840">
    <property type="term" value="C:ribosome"/>
    <property type="evidence" value="ECO:0007669"/>
    <property type="project" value="InterPro"/>
</dbReference>
<proteinExistence type="inferred from homology"/>
<evidence type="ECO:0000313" key="5">
    <source>
        <dbReference type="Proteomes" id="UP000178538"/>
    </source>
</evidence>
<accession>A0A1G2T2I6</accession>
<name>A0A1G2T2I6_9BACT</name>
<reference evidence="4 5" key="1">
    <citation type="journal article" date="2016" name="Nat. Commun.">
        <title>Thousands of microbial genomes shed light on interconnected biogeochemical processes in an aquifer system.</title>
        <authorList>
            <person name="Anantharaman K."/>
            <person name="Brown C.T."/>
            <person name="Hug L.A."/>
            <person name="Sharon I."/>
            <person name="Castelle C.J."/>
            <person name="Probst A.J."/>
            <person name="Thomas B.C."/>
            <person name="Singh A."/>
            <person name="Wilkins M.J."/>
            <person name="Karaoz U."/>
            <person name="Brodie E.L."/>
            <person name="Williams K.H."/>
            <person name="Hubbard S.S."/>
            <person name="Banfield J.F."/>
        </authorList>
    </citation>
    <scope>NUCLEOTIDE SEQUENCE [LARGE SCALE GENOMIC DNA]</scope>
</reference>
<gene>
    <name evidence="4" type="ORF">A2832_00595</name>
</gene>
<dbReference type="Proteomes" id="UP000178538">
    <property type="component" value="Unassembled WGS sequence"/>
</dbReference>
<dbReference type="STRING" id="1802737.A2832_00595"/>
<comment type="similarity">
    <text evidence="1">Belongs to the bacterial ribosomal protein bS6 family.</text>
</comment>
<dbReference type="InterPro" id="IPR035980">
    <property type="entry name" value="Ribosomal_bS6_sf"/>
</dbReference>
<dbReference type="GO" id="GO:0003735">
    <property type="term" value="F:structural constituent of ribosome"/>
    <property type="evidence" value="ECO:0007669"/>
    <property type="project" value="InterPro"/>
</dbReference>
<evidence type="ECO:0000256" key="3">
    <source>
        <dbReference type="ARBA" id="ARBA00035520"/>
    </source>
</evidence>
<dbReference type="Gene3D" id="3.30.70.60">
    <property type="match status" value="1"/>
</dbReference>
<organism evidence="4 5">
    <name type="scientific">Candidatus Zambryskibacteria bacterium RIFCSPHIGHO2_01_FULL_44_22b</name>
    <dbReference type="NCBI Taxonomy" id="1802737"/>
    <lineage>
        <taxon>Bacteria</taxon>
        <taxon>Candidatus Zambryskiibacteriota</taxon>
    </lineage>
</organism>
<comment type="caution">
    <text evidence="4">The sequence shown here is derived from an EMBL/GenBank/DDBJ whole genome shotgun (WGS) entry which is preliminary data.</text>
</comment>
<dbReference type="SUPFAM" id="SSF54995">
    <property type="entry name" value="Ribosomal protein S6"/>
    <property type="match status" value="1"/>
</dbReference>
<dbReference type="InterPro" id="IPR014717">
    <property type="entry name" value="Transl_elong_EF1B/ribsomal_bS6"/>
</dbReference>
<dbReference type="EMBL" id="MHVG01000002">
    <property type="protein sequence ID" value="OHA91495.1"/>
    <property type="molecule type" value="Genomic_DNA"/>
</dbReference>
<dbReference type="InterPro" id="IPR000529">
    <property type="entry name" value="Ribosomal_bS6"/>
</dbReference>
<dbReference type="Pfam" id="PF01250">
    <property type="entry name" value="Ribosomal_S6"/>
    <property type="match status" value="1"/>
</dbReference>
<evidence type="ECO:0000256" key="2">
    <source>
        <dbReference type="ARBA" id="ARBA00035294"/>
    </source>
</evidence>
<evidence type="ECO:0000313" key="4">
    <source>
        <dbReference type="EMBL" id="OHA91495.1"/>
    </source>
</evidence>
<evidence type="ECO:0000256" key="1">
    <source>
        <dbReference type="ARBA" id="ARBA00009512"/>
    </source>
</evidence>